<reference evidence="2 3" key="1">
    <citation type="submission" date="2015-02" db="EMBL/GenBank/DDBJ databases">
        <title>Complete genome sequences of Edwardsiella bacteriophages, PEi20 and PEi26.</title>
        <authorList>
            <person name="Yasuike M."/>
            <person name="Nishiki I."/>
            <person name="Iwasaki Y."/>
            <person name="Nakamura Y."/>
            <person name="Fujiwara A."/>
            <person name="Hassan E.S."/>
            <person name="Mahmoud M.M."/>
            <person name="Kawato Y."/>
            <person name="Nagai S."/>
            <person name="Kobayashi T."/>
            <person name="Ototake M."/>
            <person name="Nakai T."/>
        </authorList>
    </citation>
    <scope>NUCLEOTIDE SEQUENCE [LARGE SCALE GENOMIC DNA]</scope>
</reference>
<proteinExistence type="predicted"/>
<protein>
    <submittedName>
        <fullName evidence="2">Baseplate hub subunit, tail length determinator</fullName>
    </submittedName>
</protein>
<feature type="compositionally biased region" description="Basic and acidic residues" evidence="1">
    <location>
        <begin position="16"/>
        <end position="27"/>
    </location>
</feature>
<feature type="region of interest" description="Disordered" evidence="1">
    <location>
        <begin position="167"/>
        <end position="195"/>
    </location>
</feature>
<dbReference type="Pfam" id="PF25671">
    <property type="entry name" value="T4_Tape_measure"/>
    <property type="match status" value="1"/>
</dbReference>
<accession>A0A0B6VLN5</accession>
<gene>
    <name evidence="2" type="primary">29</name>
</gene>
<name>A0A0B6VLN5_9CAUD</name>
<organism evidence="2 3">
    <name type="scientific">Edwardsiella phage PEi26</name>
    <dbReference type="NCBI Taxonomy" id="1608311"/>
    <lineage>
        <taxon>Viruses</taxon>
        <taxon>Duplodnaviria</taxon>
        <taxon>Heunggongvirae</taxon>
        <taxon>Uroviricota</taxon>
        <taxon>Caudoviricetes</taxon>
        <taxon>Pantevenvirales</taxon>
        <taxon>Straboviridae</taxon>
        <taxon>Tevenvirinae</taxon>
        <taxon>Kanagawavirus</taxon>
        <taxon>Kanagawavirus pei20</taxon>
    </lineage>
</organism>
<dbReference type="InterPro" id="IPR057967">
    <property type="entry name" value="T4_TMP"/>
</dbReference>
<sequence length="588" mass="64850">MKKNNSESQSFRRKKLIEDMAPQRRAEALASSQNEELSNIADQMKDAQAASEMTAEAIENKGNQIIGSLNNLDKSIKDVVAGTEITSEAVERVAVNTQATTGAARAISAKISKLTDMLAEKLSSEVKKSPSTQETTTLAALQEAMPIQVEQPKLEELIAQLIPQGPIPEDAPFLPPPTTPQEETENKKDKDKKTDDAGFKMDDLLKITKGGFKAVVSVSDKIASMLFKYTVTALANAAKFAAQMFALVLGIDMIQVYFQYFMKQFEAGWKDFNDKFKEWGPILEGLMTFAKNAQTMFSEKNWIGLATAIVKGMVSLTENMANLLMLGIGKLTAAMLRALGFNDAADNVEGSSLMTYQQKTGATLDDQDQTTLAKYQDRKDAEAFEAKKDMNKRFKGKDKGLVEAERYGTVSKETAEEIRSGGIDSTFRDMPEEQRLDIIKKRNNAQADIIRLTKTAEDIMKPDAVDKKNAKESYDDIQKQLNDPALKAAPKDLNMEQLIDKMNKSLEKFNDQPALKPQPVEQREETQQAKRVDEGLKAKASSVNTPAGTGLQNLVQQVNVQKNSKTQYNVPPQSATPAPGMHGATRVN</sequence>
<evidence type="ECO:0000313" key="3">
    <source>
        <dbReference type="Proteomes" id="UP000225144"/>
    </source>
</evidence>
<feature type="compositionally biased region" description="Basic and acidic residues" evidence="1">
    <location>
        <begin position="521"/>
        <end position="537"/>
    </location>
</feature>
<feature type="compositionally biased region" description="Low complexity" evidence="1">
    <location>
        <begin position="551"/>
        <end position="561"/>
    </location>
</feature>
<feature type="compositionally biased region" description="Polar residues" evidence="1">
    <location>
        <begin position="562"/>
        <end position="576"/>
    </location>
</feature>
<dbReference type="Proteomes" id="UP000225144">
    <property type="component" value="Genome"/>
</dbReference>
<dbReference type="EMBL" id="AP014715">
    <property type="protein sequence ID" value="BAQ23162.1"/>
    <property type="molecule type" value="Genomic_DNA"/>
</dbReference>
<feature type="compositionally biased region" description="Basic and acidic residues" evidence="1">
    <location>
        <begin position="184"/>
        <end position="195"/>
    </location>
</feature>
<evidence type="ECO:0000313" key="2">
    <source>
        <dbReference type="EMBL" id="BAQ23162.1"/>
    </source>
</evidence>
<feature type="region of interest" description="Disordered" evidence="1">
    <location>
        <begin position="1"/>
        <end position="37"/>
    </location>
</feature>
<feature type="region of interest" description="Disordered" evidence="1">
    <location>
        <begin position="510"/>
        <end position="588"/>
    </location>
</feature>
<evidence type="ECO:0000256" key="1">
    <source>
        <dbReference type="SAM" id="MobiDB-lite"/>
    </source>
</evidence>